<evidence type="ECO:0000313" key="2">
    <source>
        <dbReference type="Proteomes" id="UP000789375"/>
    </source>
</evidence>
<dbReference type="Proteomes" id="UP000789375">
    <property type="component" value="Unassembled WGS sequence"/>
</dbReference>
<organism evidence="1 2">
    <name type="scientific">Funneliformis mosseae</name>
    <name type="common">Endomycorrhizal fungus</name>
    <name type="synonym">Glomus mosseae</name>
    <dbReference type="NCBI Taxonomy" id="27381"/>
    <lineage>
        <taxon>Eukaryota</taxon>
        <taxon>Fungi</taxon>
        <taxon>Fungi incertae sedis</taxon>
        <taxon>Mucoromycota</taxon>
        <taxon>Glomeromycotina</taxon>
        <taxon>Glomeromycetes</taxon>
        <taxon>Glomerales</taxon>
        <taxon>Glomeraceae</taxon>
        <taxon>Funneliformis</taxon>
    </lineage>
</organism>
<proteinExistence type="predicted"/>
<dbReference type="AlphaFoldDB" id="A0A9N9GBW7"/>
<dbReference type="EMBL" id="CAJVPP010002316">
    <property type="protein sequence ID" value="CAG8596060.1"/>
    <property type="molecule type" value="Genomic_DNA"/>
</dbReference>
<evidence type="ECO:0000313" key="1">
    <source>
        <dbReference type="EMBL" id="CAG8596060.1"/>
    </source>
</evidence>
<name>A0A9N9GBW7_FUNMO</name>
<comment type="caution">
    <text evidence="1">The sequence shown here is derived from an EMBL/GenBank/DDBJ whole genome shotgun (WGS) entry which is preliminary data.</text>
</comment>
<gene>
    <name evidence="1" type="ORF">FMOSSE_LOCUS8696</name>
</gene>
<protein>
    <submittedName>
        <fullName evidence="1">11882_t:CDS:1</fullName>
    </submittedName>
</protein>
<accession>A0A9N9GBW7</accession>
<reference evidence="1" key="1">
    <citation type="submission" date="2021-06" db="EMBL/GenBank/DDBJ databases">
        <authorList>
            <person name="Kallberg Y."/>
            <person name="Tangrot J."/>
            <person name="Rosling A."/>
        </authorList>
    </citation>
    <scope>NUCLEOTIDE SEQUENCE</scope>
    <source>
        <strain evidence="1">87-6 pot B 2015</strain>
    </source>
</reference>
<sequence length="196" mass="23187">MEDYFPVVPIQDQPRTPPHRIVSSSVAPLIQERQGITHSGVLDSYSKREDVNIDYDLNEDNYLRNDSQDTMEENRIVKKIKCIKYHLFNYRVINLSERDASNPVNKLTASDKRMLKEIWNSLELSQEVKTIRQDKWDKVLHPLLKKYHNHFEGKSVFDVINLDSTIKDVLAEPYTGTFIHKEHFDLLWIQDIHKRL</sequence>
<keyword evidence="2" id="KW-1185">Reference proteome</keyword>